<name>A0A3A4KQ04_9NOCA</name>
<evidence type="ECO:0000313" key="5">
    <source>
        <dbReference type="EMBL" id="RJO75100.1"/>
    </source>
</evidence>
<evidence type="ECO:0000256" key="3">
    <source>
        <dbReference type="ARBA" id="ARBA00022490"/>
    </source>
</evidence>
<dbReference type="AlphaFoldDB" id="A0A3A4KQ04"/>
<dbReference type="EMBL" id="QZFU01000019">
    <property type="protein sequence ID" value="RJO75100.1"/>
    <property type="molecule type" value="Genomic_DNA"/>
</dbReference>
<accession>A0A3A4KQ04</accession>
<gene>
    <name evidence="5" type="ORF">D5S18_17135</name>
</gene>
<comment type="caution">
    <text evidence="5">The sequence shown here is derived from an EMBL/GenBank/DDBJ whole genome shotgun (WGS) entry which is preliminary data.</text>
</comment>
<comment type="similarity">
    <text evidence="2">Belongs to the EspG family.</text>
</comment>
<evidence type="ECO:0000313" key="6">
    <source>
        <dbReference type="Proteomes" id="UP000266677"/>
    </source>
</evidence>
<evidence type="ECO:0000256" key="1">
    <source>
        <dbReference type="ARBA" id="ARBA00004496"/>
    </source>
</evidence>
<keyword evidence="4" id="KW-0143">Chaperone</keyword>
<dbReference type="RefSeq" id="WP_120041974.1">
    <property type="nucleotide sequence ID" value="NZ_QZFU01000019.1"/>
</dbReference>
<evidence type="ECO:0000256" key="2">
    <source>
        <dbReference type="ARBA" id="ARBA00006411"/>
    </source>
</evidence>
<organism evidence="5 6">
    <name type="scientific">Nocardia panacis</name>
    <dbReference type="NCBI Taxonomy" id="2340916"/>
    <lineage>
        <taxon>Bacteria</taxon>
        <taxon>Bacillati</taxon>
        <taxon>Actinomycetota</taxon>
        <taxon>Actinomycetes</taxon>
        <taxon>Mycobacteriales</taxon>
        <taxon>Nocardiaceae</taxon>
        <taxon>Nocardia</taxon>
    </lineage>
</organism>
<comment type="subcellular location">
    <subcellularLocation>
        <location evidence="1">Cytoplasm</location>
    </subcellularLocation>
</comment>
<evidence type="ECO:0000256" key="4">
    <source>
        <dbReference type="ARBA" id="ARBA00023186"/>
    </source>
</evidence>
<dbReference type="Proteomes" id="UP000266677">
    <property type="component" value="Unassembled WGS sequence"/>
</dbReference>
<dbReference type="InterPro" id="IPR025734">
    <property type="entry name" value="EspG"/>
</dbReference>
<sequence>MSWRLTDLEFAAAWAELREDYMPSPLTYSAHTGDHDEHERQMFRARAELRDRLGAEEFPYLLREIAHPDIRVSVRGLNGRDAENPNGCVRVLATRKGSRAFLIEQHMGGTIWAATGFTITEYPAPDLAAAIVAALPTAAAGRQPDVVLDDPRDSGLDYEYSQSMVYDNFEDGISARATWFDNATVETVGTIELAQAYSRFGPRGITRHTLHWRDLADDGRYAIVGDHPTVAVGANAKRMVSLINSGLITLVRAIRDDRS</sequence>
<dbReference type="OrthoDB" id="4561431at2"/>
<keyword evidence="3" id="KW-0963">Cytoplasm</keyword>
<keyword evidence="6" id="KW-1185">Reference proteome</keyword>
<protein>
    <submittedName>
        <fullName evidence="5">ESX secretion-associated protein EspG</fullName>
    </submittedName>
</protein>
<dbReference type="Pfam" id="PF14011">
    <property type="entry name" value="ESX-1_EspG"/>
    <property type="match status" value="1"/>
</dbReference>
<reference evidence="5 6" key="1">
    <citation type="submission" date="2018-09" db="EMBL/GenBank/DDBJ databases">
        <title>YIM PH21274 draft genome.</title>
        <authorList>
            <person name="Miao C."/>
        </authorList>
    </citation>
    <scope>NUCLEOTIDE SEQUENCE [LARGE SCALE GENOMIC DNA]</scope>
    <source>
        <strain evidence="5 6">YIM PH 21724</strain>
    </source>
</reference>
<proteinExistence type="inferred from homology"/>